<dbReference type="Proteomes" id="UP001151760">
    <property type="component" value="Unassembled WGS sequence"/>
</dbReference>
<reference evidence="2" key="2">
    <citation type="submission" date="2022-01" db="EMBL/GenBank/DDBJ databases">
        <authorList>
            <person name="Yamashiro T."/>
            <person name="Shiraishi A."/>
            <person name="Satake H."/>
            <person name="Nakayama K."/>
        </authorList>
    </citation>
    <scope>NUCLEOTIDE SEQUENCE</scope>
</reference>
<feature type="compositionally biased region" description="Acidic residues" evidence="1">
    <location>
        <begin position="269"/>
        <end position="320"/>
    </location>
</feature>
<evidence type="ECO:0000313" key="2">
    <source>
        <dbReference type="EMBL" id="GJS84439.1"/>
    </source>
</evidence>
<comment type="caution">
    <text evidence="2">The sequence shown here is derived from an EMBL/GenBank/DDBJ whole genome shotgun (WGS) entry which is preliminary data.</text>
</comment>
<proteinExistence type="predicted"/>
<feature type="region of interest" description="Disordered" evidence="1">
    <location>
        <begin position="262"/>
        <end position="328"/>
    </location>
</feature>
<organism evidence="2 3">
    <name type="scientific">Tanacetum coccineum</name>
    <dbReference type="NCBI Taxonomy" id="301880"/>
    <lineage>
        <taxon>Eukaryota</taxon>
        <taxon>Viridiplantae</taxon>
        <taxon>Streptophyta</taxon>
        <taxon>Embryophyta</taxon>
        <taxon>Tracheophyta</taxon>
        <taxon>Spermatophyta</taxon>
        <taxon>Magnoliopsida</taxon>
        <taxon>eudicotyledons</taxon>
        <taxon>Gunneridae</taxon>
        <taxon>Pentapetalae</taxon>
        <taxon>asterids</taxon>
        <taxon>campanulids</taxon>
        <taxon>Asterales</taxon>
        <taxon>Asteraceae</taxon>
        <taxon>Asteroideae</taxon>
        <taxon>Anthemideae</taxon>
        <taxon>Anthemidinae</taxon>
        <taxon>Tanacetum</taxon>
    </lineage>
</organism>
<keyword evidence="3" id="KW-1185">Reference proteome</keyword>
<gene>
    <name evidence="2" type="ORF">Tco_0750980</name>
</gene>
<sequence length="429" mass="50208">MSITKEQQQALDDALVPREQHLRIGNTNYRLSTTFKPKEPTFQVALDICPKVPGHKFVDPPFEEEILLFMSDLSYPGNIKSLSKAQILWGMYHQKNINYVYLLWEYLVYQIENKVSKRNKDMYYPRFTKVIINHFMSQDQSIPRRNKVDWHMASDDPILTTMRFIPQHEVYKVRAILLDNLTLNMKESEVYKTYYAFATGKAIPKPKYVRRPTKEKTKHVPKAYADKESKLLLRWLDQERRSNLPKDWRLYLKLHCAHEGTDVKLGVPDNDDDTDNEDDDDQNDDNADNESDDDQDDDQNNDDDLGDELDKEETNEENEANELYKDLNVNMEGRDTEMIDAPHTIVQTTQVIEDYSCTDTDDFSEFKQTKQFAAVVSSIPGIVDTYLANKMNEAVKQLFNYSQTDSEMKLKPKMKINKLDDNIKKIIKD</sequence>
<name>A0ABQ4Z2R1_9ASTR</name>
<evidence type="ECO:0000256" key="1">
    <source>
        <dbReference type="SAM" id="MobiDB-lite"/>
    </source>
</evidence>
<reference evidence="2" key="1">
    <citation type="journal article" date="2022" name="Int. J. Mol. Sci.">
        <title>Draft Genome of Tanacetum Coccineum: Genomic Comparison of Closely Related Tanacetum-Family Plants.</title>
        <authorList>
            <person name="Yamashiro T."/>
            <person name="Shiraishi A."/>
            <person name="Nakayama K."/>
            <person name="Satake H."/>
        </authorList>
    </citation>
    <scope>NUCLEOTIDE SEQUENCE</scope>
</reference>
<evidence type="ECO:0000313" key="3">
    <source>
        <dbReference type="Proteomes" id="UP001151760"/>
    </source>
</evidence>
<accession>A0ABQ4Z2R1</accession>
<dbReference type="EMBL" id="BQNB010010974">
    <property type="protein sequence ID" value="GJS84439.1"/>
    <property type="molecule type" value="Genomic_DNA"/>
</dbReference>
<protein>
    <submittedName>
        <fullName evidence="2">Uncharacterized protein</fullName>
    </submittedName>
</protein>